<dbReference type="EMBL" id="CP020931">
    <property type="protein sequence ID" value="ARM83603.1"/>
    <property type="molecule type" value="Genomic_DNA"/>
</dbReference>
<dbReference type="STRING" id="1420917.AU15_20560"/>
<gene>
    <name evidence="1" type="ORF">MARSALSMR5_01516</name>
    <name evidence="2" type="ORF">SAMN04487868_101434</name>
</gene>
<reference evidence="2 4" key="1">
    <citation type="submission" date="2016-10" db="EMBL/GenBank/DDBJ databases">
        <authorList>
            <person name="Varghese N."/>
            <person name="Submissions S."/>
        </authorList>
    </citation>
    <scope>NUCLEOTIDE SEQUENCE [LARGE SCALE GENOMIC DNA]</scope>
    <source>
        <strain evidence="2 4">DSM 26291</strain>
    </source>
</reference>
<accession>A0A1I4HII9</accession>
<dbReference type="Proteomes" id="UP000193100">
    <property type="component" value="Chromosome"/>
</dbReference>
<reference evidence="1 3" key="2">
    <citation type="submission" date="2017-04" db="EMBL/GenBank/DDBJ databases">
        <title>Genome Sequence of Marinobacter salarius strain SMR5 Isolated from a culture of the Diatom Skeletonema marinoi.</title>
        <authorList>
            <person name="Topel M."/>
            <person name="Pinder M.I.M."/>
            <person name="Johansson O.N."/>
            <person name="Kourtchenko O."/>
            <person name="Godhe A."/>
            <person name="Clarke A.K."/>
        </authorList>
    </citation>
    <scope>NUCLEOTIDE SEQUENCE [LARGE SCALE GENOMIC DNA]</scope>
    <source>
        <strain evidence="1 3">SMR5</strain>
    </source>
</reference>
<organism evidence="1 3">
    <name type="scientific">Marinobacter salarius</name>
    <dbReference type="NCBI Taxonomy" id="1420917"/>
    <lineage>
        <taxon>Bacteria</taxon>
        <taxon>Pseudomonadati</taxon>
        <taxon>Pseudomonadota</taxon>
        <taxon>Gammaproteobacteria</taxon>
        <taxon>Pseudomonadales</taxon>
        <taxon>Marinobacteraceae</taxon>
        <taxon>Marinobacter</taxon>
    </lineage>
</organism>
<evidence type="ECO:0000313" key="1">
    <source>
        <dbReference type="EMBL" id="ARM83603.1"/>
    </source>
</evidence>
<dbReference type="GeneID" id="77255483"/>
<sequence>MASQWHSLVSQKIFLARNLLGQLEHSDSVPTQEALLQGSIELGLRARKLTLVMIARVYQHKHSQPDDLEALDELIGTHSPEMTELEQLASDGRSWWSHLEQLERHQGNPPVTRKTVSNENVIAVAADTGPDRSKQALETTLGAMKHFIDILEDRHSEW</sequence>
<evidence type="ECO:0000313" key="4">
    <source>
        <dbReference type="Proteomes" id="UP000199211"/>
    </source>
</evidence>
<dbReference type="EMBL" id="FOTV01000001">
    <property type="protein sequence ID" value="SFL42059.1"/>
    <property type="molecule type" value="Genomic_DNA"/>
</dbReference>
<keyword evidence="4" id="KW-1185">Reference proteome</keyword>
<evidence type="ECO:0000313" key="2">
    <source>
        <dbReference type="EMBL" id="SFL42059.1"/>
    </source>
</evidence>
<dbReference type="AlphaFoldDB" id="A0A1W6K869"/>
<accession>A0A1W6K869</accession>
<evidence type="ECO:0000313" key="3">
    <source>
        <dbReference type="Proteomes" id="UP000193100"/>
    </source>
</evidence>
<name>A0A1W6K869_9GAMM</name>
<dbReference type="InterPro" id="IPR046493">
    <property type="entry name" value="DUF6586"/>
</dbReference>
<proteinExistence type="predicted"/>
<dbReference type="RefSeq" id="WP_036204793.1">
    <property type="nucleotide sequence ID" value="NZ_CP020931.1"/>
</dbReference>
<dbReference type="Proteomes" id="UP000199211">
    <property type="component" value="Unassembled WGS sequence"/>
</dbReference>
<protein>
    <submittedName>
        <fullName evidence="1">Uncharacterized protein</fullName>
    </submittedName>
</protein>
<dbReference type="Pfam" id="PF20227">
    <property type="entry name" value="DUF6586"/>
    <property type="match status" value="1"/>
</dbReference>